<evidence type="ECO:0000256" key="10">
    <source>
        <dbReference type="ARBA" id="ARBA00022840"/>
    </source>
</evidence>
<evidence type="ECO:0000256" key="1">
    <source>
        <dbReference type="ARBA" id="ARBA00002274"/>
    </source>
</evidence>
<protein>
    <recommendedName>
        <fullName evidence="4 13">Tetraacyldisaccharide 4'-kinase</fullName>
        <ecNumber evidence="3 13">2.7.1.130</ecNumber>
    </recommendedName>
    <alternativeName>
        <fullName evidence="12 13">Lipid A 4'-kinase</fullName>
    </alternativeName>
</protein>
<feature type="binding site" evidence="13">
    <location>
        <begin position="86"/>
        <end position="93"/>
    </location>
    <ligand>
        <name>ATP</name>
        <dbReference type="ChEBI" id="CHEBI:30616"/>
    </ligand>
</feature>
<comment type="function">
    <text evidence="1 13">Transfers the gamma-phosphate of ATP to the 4'-position of a tetraacyldisaccharide 1-phosphate intermediate (termed DS-1-P) to form tetraacyldisaccharide 1,4'-bis-phosphate (lipid IVA).</text>
</comment>
<evidence type="ECO:0000256" key="3">
    <source>
        <dbReference type="ARBA" id="ARBA00012071"/>
    </source>
</evidence>
<keyword evidence="6 13" id="KW-0441">Lipid A biosynthesis</keyword>
<keyword evidence="11 13" id="KW-0443">Lipid metabolism</keyword>
<keyword evidence="8 13" id="KW-0547">Nucleotide-binding</keyword>
<dbReference type="GO" id="GO:0009245">
    <property type="term" value="P:lipid A biosynthetic process"/>
    <property type="evidence" value="ECO:0007669"/>
    <property type="project" value="UniProtKB-UniRule"/>
</dbReference>
<dbReference type="PANTHER" id="PTHR42724">
    <property type="entry name" value="TETRAACYLDISACCHARIDE 4'-KINASE"/>
    <property type="match status" value="1"/>
</dbReference>
<comment type="similarity">
    <text evidence="13">Belongs to the LpxK family.</text>
</comment>
<dbReference type="GO" id="GO:0005886">
    <property type="term" value="C:plasma membrane"/>
    <property type="evidence" value="ECO:0007669"/>
    <property type="project" value="TreeGrafter"/>
</dbReference>
<evidence type="ECO:0000256" key="7">
    <source>
        <dbReference type="ARBA" id="ARBA00022679"/>
    </source>
</evidence>
<dbReference type="GO" id="GO:0009029">
    <property type="term" value="F:lipid-A 4'-kinase activity"/>
    <property type="evidence" value="ECO:0007669"/>
    <property type="project" value="UniProtKB-UniRule"/>
</dbReference>
<dbReference type="Pfam" id="PF02606">
    <property type="entry name" value="LpxK"/>
    <property type="match status" value="1"/>
</dbReference>
<evidence type="ECO:0000256" key="5">
    <source>
        <dbReference type="ARBA" id="ARBA00022516"/>
    </source>
</evidence>
<name>A0A345DE03_9BURK</name>
<dbReference type="InterPro" id="IPR003758">
    <property type="entry name" value="LpxK"/>
</dbReference>
<comment type="catalytic activity">
    <reaction evidence="13">
        <text>a lipid A disaccharide + ATP = a lipid IVA + ADP + H(+)</text>
        <dbReference type="Rhea" id="RHEA:67840"/>
        <dbReference type="ChEBI" id="CHEBI:15378"/>
        <dbReference type="ChEBI" id="CHEBI:30616"/>
        <dbReference type="ChEBI" id="CHEBI:176343"/>
        <dbReference type="ChEBI" id="CHEBI:176425"/>
        <dbReference type="ChEBI" id="CHEBI:456216"/>
        <dbReference type="EC" id="2.7.1.130"/>
    </reaction>
</comment>
<dbReference type="GO" id="GO:0009244">
    <property type="term" value="P:lipopolysaccharide core region biosynthetic process"/>
    <property type="evidence" value="ECO:0007669"/>
    <property type="project" value="TreeGrafter"/>
</dbReference>
<dbReference type="PANTHER" id="PTHR42724:SF1">
    <property type="entry name" value="TETRAACYLDISACCHARIDE 4'-KINASE, MITOCHONDRIAL-RELATED"/>
    <property type="match status" value="1"/>
</dbReference>
<proteinExistence type="inferred from homology"/>
<evidence type="ECO:0000256" key="2">
    <source>
        <dbReference type="ARBA" id="ARBA00004870"/>
    </source>
</evidence>
<evidence type="ECO:0000256" key="12">
    <source>
        <dbReference type="ARBA" id="ARBA00029757"/>
    </source>
</evidence>
<sequence>MIQPIEHSRATRTQKSFADKSEAHERAQREAWWLNLWQTRSWRTALLWPLSLVYECVVMIRRLSYRLGVLDVYRAPVPVVVVGGILVGGVGKTPVVGVLVKTLLRAGYHPAIVARGYGASSPDGKVAPTEVTRNSLPSEVGDEPLLHLVSSNAPVWVGADRPAVIRALCEKHPEVDVIVCDDGLQHYRMSRDIEVVVMDRRGKGNGWCLPAGPLREPPSRLAAADAVVWHQRCESLSEVQAARQEAVFDPKQRNHFSFKSYISDAYSLFDPSHRLPLSFFGGKDTLALAGIAQPEMFFKMLQAHNVVGHTMALPDHFSFDAAFVKLMDSRHVKYVLMTEKDAVKYQHVIQDNPEYRDRLWVVPLEVLNTPELQRLETYLIDRLQGVEHSE</sequence>
<dbReference type="EMBL" id="CP031124">
    <property type="protein sequence ID" value="AXF86591.1"/>
    <property type="molecule type" value="Genomic_DNA"/>
</dbReference>
<dbReference type="UniPathway" id="UPA00359">
    <property type="reaction ID" value="UER00482"/>
</dbReference>
<dbReference type="SUPFAM" id="SSF52540">
    <property type="entry name" value="P-loop containing nucleoside triphosphate hydrolases"/>
    <property type="match status" value="1"/>
</dbReference>
<keyword evidence="5 13" id="KW-0444">Lipid biosynthesis</keyword>
<gene>
    <name evidence="13 15" type="primary">lpxK</name>
    <name evidence="15" type="ORF">DTO96_102346</name>
</gene>
<evidence type="ECO:0000256" key="6">
    <source>
        <dbReference type="ARBA" id="ARBA00022556"/>
    </source>
</evidence>
<keyword evidence="9 13" id="KW-0418">Kinase</keyword>
<dbReference type="RefSeq" id="WP_114563648.1">
    <property type="nucleotide sequence ID" value="NZ_CP031124.1"/>
</dbReference>
<keyword evidence="7 13" id="KW-0808">Transferase</keyword>
<evidence type="ECO:0000256" key="9">
    <source>
        <dbReference type="ARBA" id="ARBA00022777"/>
    </source>
</evidence>
<keyword evidence="16" id="KW-1185">Reference proteome</keyword>
<evidence type="ECO:0000313" key="15">
    <source>
        <dbReference type="EMBL" id="AXF86591.1"/>
    </source>
</evidence>
<evidence type="ECO:0000313" key="16">
    <source>
        <dbReference type="Proteomes" id="UP000252182"/>
    </source>
</evidence>
<dbReference type="OrthoDB" id="9766423at2"/>
<evidence type="ECO:0000256" key="11">
    <source>
        <dbReference type="ARBA" id="ARBA00023098"/>
    </source>
</evidence>
<dbReference type="HAMAP" id="MF_00409">
    <property type="entry name" value="LpxK"/>
    <property type="match status" value="1"/>
</dbReference>
<evidence type="ECO:0000256" key="8">
    <source>
        <dbReference type="ARBA" id="ARBA00022741"/>
    </source>
</evidence>
<reference evidence="16" key="1">
    <citation type="submission" date="2018-07" db="EMBL/GenBank/DDBJ databases">
        <authorList>
            <person name="Kim H."/>
        </authorList>
    </citation>
    <scope>NUCLEOTIDE SEQUENCE [LARGE SCALE GENOMIC DNA]</scope>
    <source>
        <strain evidence="16">F02</strain>
    </source>
</reference>
<accession>A0A345DE03</accession>
<organism evidence="15 16">
    <name type="scientific">Ephemeroptericola cinctiostellae</name>
    <dbReference type="NCBI Taxonomy" id="2268024"/>
    <lineage>
        <taxon>Bacteria</taxon>
        <taxon>Pseudomonadati</taxon>
        <taxon>Pseudomonadota</taxon>
        <taxon>Betaproteobacteria</taxon>
        <taxon>Burkholderiales</taxon>
        <taxon>Burkholderiaceae</taxon>
        <taxon>Ephemeroptericola</taxon>
    </lineage>
</organism>
<dbReference type="NCBIfam" id="TIGR00682">
    <property type="entry name" value="lpxK"/>
    <property type="match status" value="1"/>
</dbReference>
<comment type="pathway">
    <text evidence="2 13">Glycolipid biosynthesis; lipid IV(A) biosynthesis; lipid IV(A) from (3R)-3-hydroxytetradecanoyl-[acyl-carrier-protein] and UDP-N-acetyl-alpha-D-glucosamine: step 6/6.</text>
</comment>
<feature type="region of interest" description="Disordered" evidence="14">
    <location>
        <begin position="1"/>
        <end position="22"/>
    </location>
</feature>
<dbReference type="GO" id="GO:0005524">
    <property type="term" value="F:ATP binding"/>
    <property type="evidence" value="ECO:0007669"/>
    <property type="project" value="UniProtKB-UniRule"/>
</dbReference>
<dbReference type="EC" id="2.7.1.130" evidence="3 13"/>
<evidence type="ECO:0000256" key="14">
    <source>
        <dbReference type="SAM" id="MobiDB-lite"/>
    </source>
</evidence>
<keyword evidence="10 13" id="KW-0067">ATP-binding</keyword>
<dbReference type="KEGG" id="hyf:DTO96_102346"/>
<dbReference type="InterPro" id="IPR027417">
    <property type="entry name" value="P-loop_NTPase"/>
</dbReference>
<evidence type="ECO:0000256" key="4">
    <source>
        <dbReference type="ARBA" id="ARBA00016436"/>
    </source>
</evidence>
<dbReference type="Proteomes" id="UP000252182">
    <property type="component" value="Chromosome"/>
</dbReference>
<evidence type="ECO:0000256" key="13">
    <source>
        <dbReference type="HAMAP-Rule" id="MF_00409"/>
    </source>
</evidence>
<dbReference type="AlphaFoldDB" id="A0A345DE03"/>